<gene>
    <name evidence="1" type="ORF">PVN32_19315</name>
</gene>
<dbReference type="AlphaFoldDB" id="A0AAW6KFJ6"/>
<protein>
    <submittedName>
        <fullName evidence="1">Uncharacterized protein</fullName>
    </submittedName>
</protein>
<name>A0AAW6KFJ6_9BACI</name>
<evidence type="ECO:0000313" key="2">
    <source>
        <dbReference type="Proteomes" id="UP001216709"/>
    </source>
</evidence>
<sequence>MCKLNTESLTSIGNLDVINLLHYHSLYSSDLLSNNDLITFFEHLDFNQILIEIMGTPDFIDEMNPFIEDKQFAVNALSKRLIHVECMLTKEELLERHKLTEYLSFLASINDFVVLVADPVNNKKYFNSVTQKVDVHIESKEKVIWFEFDATDVYVVE</sequence>
<organism evidence="1 2">
    <name type="scientific">Bacillus paralicheniformis</name>
    <dbReference type="NCBI Taxonomy" id="1648923"/>
    <lineage>
        <taxon>Bacteria</taxon>
        <taxon>Bacillati</taxon>
        <taxon>Bacillota</taxon>
        <taxon>Bacilli</taxon>
        <taxon>Bacillales</taxon>
        <taxon>Bacillaceae</taxon>
        <taxon>Bacillus</taxon>
    </lineage>
</organism>
<evidence type="ECO:0000313" key="1">
    <source>
        <dbReference type="EMBL" id="MDE1454312.1"/>
    </source>
</evidence>
<proteinExistence type="predicted"/>
<accession>A0AAW6KFJ6</accession>
<reference evidence="1" key="1">
    <citation type="submission" date="2022-12" db="EMBL/GenBank/DDBJ databases">
        <title>Draft Genome Sequences of Bacillus licheniformis and Bacillus paralicheniformis strains isolated from Irish skim milk powders.</title>
        <authorList>
            <person name="Lourenco A."/>
            <person name="Li F."/>
            <person name="Geraldine D."/>
            <person name="Tobin J.T."/>
            <person name="Butler F."/>
            <person name="Jordan K."/>
            <person name="Obrien T."/>
        </authorList>
    </citation>
    <scope>NUCLEOTIDE SEQUENCE</scope>
    <source>
        <strain evidence="1">3370</strain>
    </source>
</reference>
<comment type="caution">
    <text evidence="1">The sequence shown here is derived from an EMBL/GenBank/DDBJ whole genome shotgun (WGS) entry which is preliminary data.</text>
</comment>
<dbReference type="RefSeq" id="WP_230368297.1">
    <property type="nucleotide sequence ID" value="NZ_JAHEAF020000002.1"/>
</dbReference>
<dbReference type="Proteomes" id="UP001216709">
    <property type="component" value="Unassembled WGS sequence"/>
</dbReference>
<dbReference type="EMBL" id="JARAFO010000109">
    <property type="protein sequence ID" value="MDE1454312.1"/>
    <property type="molecule type" value="Genomic_DNA"/>
</dbReference>